<feature type="domain" description="Cache" evidence="7">
    <location>
        <begin position="40"/>
        <end position="273"/>
    </location>
</feature>
<dbReference type="CDD" id="cd12914">
    <property type="entry name" value="PDC1_DGC_like"/>
    <property type="match status" value="1"/>
</dbReference>
<dbReference type="AlphaFoldDB" id="A0A0G0ZGP8"/>
<dbReference type="PATRIC" id="fig|1618442.3.peg.151"/>
<dbReference type="Pfam" id="PF02743">
    <property type="entry name" value="dCache_1"/>
    <property type="match status" value="1"/>
</dbReference>
<dbReference type="SUPFAM" id="SSF103190">
    <property type="entry name" value="Sensory domain-like"/>
    <property type="match status" value="1"/>
</dbReference>
<protein>
    <submittedName>
        <fullName evidence="8">Signal transduction histidine kinase</fullName>
    </submittedName>
</protein>
<comment type="subcellular location">
    <subcellularLocation>
        <location evidence="1">Cell membrane</location>
        <topology evidence="1">Multi-pass membrane protein</topology>
    </subcellularLocation>
</comment>
<evidence type="ECO:0000313" key="9">
    <source>
        <dbReference type="Proteomes" id="UP000034320"/>
    </source>
</evidence>
<keyword evidence="3 6" id="KW-0812">Transmembrane</keyword>
<evidence type="ECO:0000256" key="6">
    <source>
        <dbReference type="SAM" id="Phobius"/>
    </source>
</evidence>
<evidence type="ECO:0000259" key="7">
    <source>
        <dbReference type="Pfam" id="PF02743"/>
    </source>
</evidence>
<dbReference type="GO" id="GO:0016301">
    <property type="term" value="F:kinase activity"/>
    <property type="evidence" value="ECO:0007669"/>
    <property type="project" value="UniProtKB-KW"/>
</dbReference>
<feature type="transmembrane region" description="Helical" evidence="6">
    <location>
        <begin position="12"/>
        <end position="34"/>
    </location>
</feature>
<comment type="caution">
    <text evidence="8">The sequence shown here is derived from an EMBL/GenBank/DDBJ whole genome shotgun (WGS) entry which is preliminary data.</text>
</comment>
<organism evidence="8 9">
    <name type="scientific">Candidatus Gottesmanbacteria bacterium GW2011_GWA2_42_18</name>
    <dbReference type="NCBI Taxonomy" id="1618442"/>
    <lineage>
        <taxon>Bacteria</taxon>
        <taxon>Candidatus Gottesmaniibacteriota</taxon>
    </lineage>
</organism>
<evidence type="ECO:0000313" key="8">
    <source>
        <dbReference type="EMBL" id="KKS47892.1"/>
    </source>
</evidence>
<dbReference type="Proteomes" id="UP000034320">
    <property type="component" value="Unassembled WGS sequence"/>
</dbReference>
<evidence type="ECO:0000256" key="2">
    <source>
        <dbReference type="ARBA" id="ARBA00022475"/>
    </source>
</evidence>
<keyword evidence="8" id="KW-0418">Kinase</keyword>
<evidence type="ECO:0000256" key="5">
    <source>
        <dbReference type="ARBA" id="ARBA00023136"/>
    </source>
</evidence>
<gene>
    <name evidence="8" type="ORF">UV09_C0002G0070</name>
</gene>
<keyword evidence="8" id="KW-0808">Transferase</keyword>
<name>A0A0G0ZGP8_9BACT</name>
<dbReference type="EMBL" id="LCDD01000002">
    <property type="protein sequence ID" value="KKS47892.1"/>
    <property type="molecule type" value="Genomic_DNA"/>
</dbReference>
<proteinExistence type="predicted"/>
<keyword evidence="5 6" id="KW-0472">Membrane</keyword>
<dbReference type="InterPro" id="IPR029151">
    <property type="entry name" value="Sensor-like_sf"/>
</dbReference>
<keyword evidence="2" id="KW-1003">Cell membrane</keyword>
<evidence type="ECO:0000256" key="4">
    <source>
        <dbReference type="ARBA" id="ARBA00022989"/>
    </source>
</evidence>
<dbReference type="GO" id="GO:0005886">
    <property type="term" value="C:plasma membrane"/>
    <property type="evidence" value="ECO:0007669"/>
    <property type="project" value="UniProtKB-SubCell"/>
</dbReference>
<dbReference type="Gene3D" id="3.30.450.20">
    <property type="entry name" value="PAS domain"/>
    <property type="match status" value="1"/>
</dbReference>
<evidence type="ECO:0000256" key="1">
    <source>
        <dbReference type="ARBA" id="ARBA00004651"/>
    </source>
</evidence>
<accession>A0A0G0ZGP8</accession>
<evidence type="ECO:0000256" key="3">
    <source>
        <dbReference type="ARBA" id="ARBA00022692"/>
    </source>
</evidence>
<reference evidence="8 9" key="1">
    <citation type="journal article" date="2015" name="Nature">
        <title>rRNA introns, odd ribosomes, and small enigmatic genomes across a large radiation of phyla.</title>
        <authorList>
            <person name="Brown C.T."/>
            <person name="Hug L.A."/>
            <person name="Thomas B.C."/>
            <person name="Sharon I."/>
            <person name="Castelle C.J."/>
            <person name="Singh A."/>
            <person name="Wilkins M.J."/>
            <person name="Williams K.H."/>
            <person name="Banfield J.F."/>
        </authorList>
    </citation>
    <scope>NUCLEOTIDE SEQUENCE [LARGE SCALE GENOMIC DNA]</scope>
</reference>
<feature type="transmembrane region" description="Helical" evidence="6">
    <location>
        <begin position="289"/>
        <end position="310"/>
    </location>
</feature>
<keyword evidence="4 6" id="KW-1133">Transmembrane helix</keyword>
<sequence length="317" mass="36244">MFRLKQAKTKLMVVQILAIVPFLLFIFYLFDLWFQTNRSNVLEENLNQAKLLALYINDNLNHGLKLAKSVARSPDFMNIYNNNPELVRRTIRSLVDNNPELSSMYILNKEGIVIQFESSMQVNNAIGTSVTDRDYYQQIMETHKSYVSDPLVGKLTGTKIVTMGDPVIVDNEVAAIVVSSIDLKKLTKQMEKHMETKGLKYIYILDKKGNLTVSPFSDNIEVDNQEIFKNEAFFNEVSKGNDVLLDNKTMPILNDNVLGAAVRVEDFGWTVISFQRTIDIFSPLFKVQAVSWLIILCSLSFAILVISYHLKKIRIIF</sequence>
<dbReference type="InterPro" id="IPR033479">
    <property type="entry name" value="dCache_1"/>
</dbReference>